<sequence length="179" mass="19312">GWKSQSHDDKDHNHWVMDDSPGQLRTRLASSHACAELHLGELIHHNPLSSTRGSWRGQGVELATQGWGTLRAPQGLLLSTQARSQAQGTQLDSAEALAQLKAAQDLGQRLTQAAAPAGAQALSQHDERQALDKLAQDLDPTRDGHHPDAVNGQDSRQPAPGSRTPDKPTPRTARPHLVL</sequence>
<dbReference type="Pfam" id="PF13296">
    <property type="entry name" value="T6SS_Vgr"/>
    <property type="match status" value="1"/>
</dbReference>
<protein>
    <submittedName>
        <fullName evidence="3">Type VI secretion system Vgr family protein</fullName>
    </submittedName>
</protein>
<dbReference type="RefSeq" id="WP_394387799.1">
    <property type="nucleotide sequence ID" value="NZ_JBIGIB010000017.1"/>
</dbReference>
<evidence type="ECO:0000313" key="4">
    <source>
        <dbReference type="Proteomes" id="UP001606303"/>
    </source>
</evidence>
<feature type="compositionally biased region" description="Basic and acidic residues" evidence="1">
    <location>
        <begin position="1"/>
        <end position="17"/>
    </location>
</feature>
<feature type="region of interest" description="Disordered" evidence="1">
    <location>
        <begin position="117"/>
        <end position="179"/>
    </location>
</feature>
<feature type="non-terminal residue" evidence="3">
    <location>
        <position position="179"/>
    </location>
</feature>
<evidence type="ECO:0000259" key="2">
    <source>
        <dbReference type="Pfam" id="PF13296"/>
    </source>
</evidence>
<evidence type="ECO:0000313" key="3">
    <source>
        <dbReference type="EMBL" id="MFG6469349.1"/>
    </source>
</evidence>
<comment type="caution">
    <text evidence="3">The sequence shown here is derived from an EMBL/GenBank/DDBJ whole genome shotgun (WGS) entry which is preliminary data.</text>
</comment>
<organism evidence="3 4">
    <name type="scientific">Pelomonas baiyunensis</name>
    <dbReference type="NCBI Taxonomy" id="3299026"/>
    <lineage>
        <taxon>Bacteria</taxon>
        <taxon>Pseudomonadati</taxon>
        <taxon>Pseudomonadota</taxon>
        <taxon>Betaproteobacteria</taxon>
        <taxon>Burkholderiales</taxon>
        <taxon>Sphaerotilaceae</taxon>
        <taxon>Roseateles</taxon>
    </lineage>
</organism>
<dbReference type="Proteomes" id="UP001606303">
    <property type="component" value="Unassembled WGS sequence"/>
</dbReference>
<proteinExistence type="predicted"/>
<accession>A0ABW7H538</accession>
<feature type="compositionally biased region" description="Basic and acidic residues" evidence="1">
    <location>
        <begin position="124"/>
        <end position="148"/>
    </location>
</feature>
<feature type="non-terminal residue" evidence="3">
    <location>
        <position position="1"/>
    </location>
</feature>
<feature type="region of interest" description="Disordered" evidence="1">
    <location>
        <begin position="1"/>
        <end position="20"/>
    </location>
</feature>
<keyword evidence="4" id="KW-1185">Reference proteome</keyword>
<name>A0ABW7H538_9BURK</name>
<evidence type="ECO:0000256" key="1">
    <source>
        <dbReference type="SAM" id="MobiDB-lite"/>
    </source>
</evidence>
<reference evidence="3 4" key="1">
    <citation type="submission" date="2024-08" db="EMBL/GenBank/DDBJ databases">
        <authorList>
            <person name="Lu H."/>
        </authorList>
    </citation>
    <scope>NUCLEOTIDE SEQUENCE [LARGE SCALE GENOMIC DNA]</scope>
    <source>
        <strain evidence="3 4">BYS87W</strain>
    </source>
</reference>
<dbReference type="InterPro" id="IPR028244">
    <property type="entry name" value="T6SS_Rhs_Vgr_dom"/>
</dbReference>
<feature type="domain" description="Putative type VI secretion system Rhs element associated Vgr" evidence="2">
    <location>
        <begin position="7"/>
        <end position="114"/>
    </location>
</feature>
<gene>
    <name evidence="3" type="ORF">ACG01O_22240</name>
</gene>
<dbReference type="EMBL" id="JBIGIB010000017">
    <property type="protein sequence ID" value="MFG6469349.1"/>
    <property type="molecule type" value="Genomic_DNA"/>
</dbReference>